<dbReference type="GO" id="GO:0005829">
    <property type="term" value="C:cytosol"/>
    <property type="evidence" value="ECO:0007669"/>
    <property type="project" value="Ensembl"/>
</dbReference>
<dbReference type="Gene3D" id="2.30.29.30">
    <property type="entry name" value="Pleckstrin-homology domain (PH domain)/Phosphotyrosine-binding domain (PTB)"/>
    <property type="match status" value="1"/>
</dbReference>
<dbReference type="VEuPathDB" id="HostDB:ENSCPOG00000035047"/>
<feature type="region of interest" description="Disordered" evidence="5">
    <location>
        <begin position="901"/>
        <end position="972"/>
    </location>
</feature>
<feature type="compositionally biased region" description="Basic and acidic residues" evidence="5">
    <location>
        <begin position="486"/>
        <end position="502"/>
    </location>
</feature>
<evidence type="ECO:0000256" key="4">
    <source>
        <dbReference type="ARBA" id="ARBA00022737"/>
    </source>
</evidence>
<dbReference type="FunFam" id="2.30.29.30:FF:000083">
    <property type="entry name" value="Pleckstrin homology domain-containing family A member 5"/>
    <property type="match status" value="1"/>
</dbReference>
<dbReference type="PROSITE" id="PS50020">
    <property type="entry name" value="WW_DOMAIN_2"/>
    <property type="match status" value="2"/>
</dbReference>
<dbReference type="PANTHER" id="PTHR12752:SF3">
    <property type="entry name" value="PLECKSTRIN HOMOLOGY DOMAIN-CONTAINING FAMILY A MEMBER 5"/>
    <property type="match status" value="1"/>
</dbReference>
<feature type="region of interest" description="Disordered" evidence="5">
    <location>
        <begin position="142"/>
        <end position="164"/>
    </location>
</feature>
<keyword evidence="4" id="KW-0677">Repeat</keyword>
<dbReference type="EMBL" id="AAKN02031052">
    <property type="status" value="NOT_ANNOTATED_CDS"/>
    <property type="molecule type" value="Genomic_DNA"/>
</dbReference>
<dbReference type="PROSITE" id="PS01159">
    <property type="entry name" value="WW_DOMAIN_1"/>
    <property type="match status" value="1"/>
</dbReference>
<accession>A0A286XH75</accession>
<dbReference type="InterPro" id="IPR001202">
    <property type="entry name" value="WW_dom"/>
</dbReference>
<dbReference type="SUPFAM" id="SSF50729">
    <property type="entry name" value="PH domain-like"/>
    <property type="match status" value="1"/>
</dbReference>
<dbReference type="InterPro" id="IPR040392">
    <property type="entry name" value="PKHA4-7_PH"/>
</dbReference>
<dbReference type="InterPro" id="IPR057971">
    <property type="entry name" value="PKHA4-7_TBCA"/>
</dbReference>
<feature type="compositionally biased region" description="Basic residues" evidence="5">
    <location>
        <begin position="148"/>
        <end position="157"/>
    </location>
</feature>
<feature type="region of interest" description="Disordered" evidence="5">
    <location>
        <begin position="466"/>
        <end position="502"/>
    </location>
</feature>
<dbReference type="EMBL" id="AAKN02031055">
    <property type="status" value="NOT_ANNOTATED_CDS"/>
    <property type="molecule type" value="Genomic_DNA"/>
</dbReference>
<feature type="compositionally biased region" description="Low complexity" evidence="5">
    <location>
        <begin position="933"/>
        <end position="942"/>
    </location>
</feature>
<feature type="compositionally biased region" description="Acidic residues" evidence="5">
    <location>
        <begin position="1196"/>
        <end position="1210"/>
    </location>
</feature>
<dbReference type="CDD" id="cd13248">
    <property type="entry name" value="PH_PEPP1_2_3"/>
    <property type="match status" value="1"/>
</dbReference>
<dbReference type="Pfam" id="PF00397">
    <property type="entry name" value="WW"/>
    <property type="match status" value="1"/>
</dbReference>
<reference evidence="8" key="3">
    <citation type="submission" date="2025-09" db="UniProtKB">
        <authorList>
            <consortium name="Ensembl"/>
        </authorList>
    </citation>
    <scope>IDENTIFICATION</scope>
    <source>
        <strain evidence="8">2N</strain>
    </source>
</reference>
<keyword evidence="2" id="KW-0963">Cytoplasm</keyword>
<dbReference type="EMBL" id="AAKN02031057">
    <property type="status" value="NOT_ANNOTATED_CDS"/>
    <property type="molecule type" value="Genomic_DNA"/>
</dbReference>
<evidence type="ECO:0000256" key="1">
    <source>
        <dbReference type="ARBA" id="ARBA00004496"/>
    </source>
</evidence>
<organism evidence="8 9">
    <name type="scientific">Cavia porcellus</name>
    <name type="common">Guinea pig</name>
    <dbReference type="NCBI Taxonomy" id="10141"/>
    <lineage>
        <taxon>Eukaryota</taxon>
        <taxon>Metazoa</taxon>
        <taxon>Chordata</taxon>
        <taxon>Craniata</taxon>
        <taxon>Vertebrata</taxon>
        <taxon>Euteleostomi</taxon>
        <taxon>Mammalia</taxon>
        <taxon>Eutheria</taxon>
        <taxon>Euarchontoglires</taxon>
        <taxon>Glires</taxon>
        <taxon>Rodentia</taxon>
        <taxon>Hystricomorpha</taxon>
        <taxon>Caviidae</taxon>
        <taxon>Cavia</taxon>
    </lineage>
</organism>
<sequence>MAADLNLEWICSLPRSWTYGITRGGRVFFINEEAKSTTWLHPVTGEAVVTGHRRQSTDLPTGWEEAYTFEGARYYINHNERKVTCKHPVTGQPSQDNCIFVVNEQAVATMTSEEKKERPISMINEASNHNVTSDYAMHPMSPVGRTSRSSKKVHNFGKRSNSIKRNPNAPVVRRGWLYKQDSTGMKLWKKRWFVLSDLCLFYYRDEKEEGILGSILLPSFQIALLTSEDHINRKYAFKAAHPNMRTYYFCTDTGKEMELWMKAMLDAALVQTEPVKRITFNFRVDKITSESAPTKETNNIPNHRVLIKPEAQNNQKNKEISKLEEKKALEAEKYGFQKDGQERPLTKINSVKLNSLPSEYDGGSVCPSQLPHYRPINVNSSEHKTVNVSLADLRGGNHPCTVPLHPEADRVIQRTNSMQQLEQWIKTQKGRSREEETRGVISYQTLPRNMPSHRAQVVARYPEGYRTLPRNSKTRPESICGLAPSSHDKAGGPTAEEKRRSVRDDTMWQLYEWQQRQFYSKQSTLPRHSSLSSPKGTVNISEQTMHSIPASPSHGSMATYQGYSPQRTYRSEVTSPIQRGDVTIDRRHRAHHPKHVYVPDRRSIPAGLTLQSVSPQSLQGKTPEELTLLLIKLRRQQAELSSIREHTLAQLMQLKLEAHSPKNEILSHHLQRNTMYLDHQMKENEPIITMVHTMIENSALRPQLYQQFLRQKNKISLYCLSQDECRGTLYKYRPEDIDIDAKLSRLCEQDKVVHALEEKLQQLHKEKYTLEQALLSASQEIEMHADNPAAVQTVVLQRDDLQNGLLSTCRELSRATAELERAWREYDKLEYDVTVTRNQMQEQLDRLGEVQSEAAGLERAQLQKELWRIQDVVEGLSQHKQLRGAAEAGMAGSKPFTTVKYKNEEEEVAPPRPPLPRSYDCTEQPPIAPPLPSDSSSLLCYSRGPVHLPEDQKPRQVQGHPRNGAHCGPDYRLYKSEPELTTVAEVDESNGEEKSEPVSETESPAVKGSHFPVGVVPPRTKSPTPESSTIASYVTLRKTKKMLDLRTERPRAVEQLCLAESSRPRMPVEEQLERIRRHQQACLRERKRALTVPGPSRRDSAKELDTFSRENDVKSDYDTDAEIVRLKEAEPQNTDYSQEFKRTEYVFTETISTPEPNGVNSEEVKDKESNKEKMPEDITYSPEDEAQIPNHKAEGCCEEDVKDGALEDTDTVTSQESTAGTFRENQMSTVKSLSPSPESSASPVPSAQPQLTEGSHFMCV</sequence>
<dbReference type="InterPro" id="IPR036020">
    <property type="entry name" value="WW_dom_sf"/>
</dbReference>
<protein>
    <submittedName>
        <fullName evidence="8">Pleckstrin homology domain containing A5</fullName>
    </submittedName>
</protein>
<dbReference type="Bgee" id="ENSCPOG00000035047">
    <property type="expression patterns" value="Expressed in testis and 12 other cell types or tissues"/>
</dbReference>
<dbReference type="Pfam" id="PF25541">
    <property type="entry name" value="TBCA_PH"/>
    <property type="match status" value="1"/>
</dbReference>
<dbReference type="InParanoid" id="A0A286XH75"/>
<gene>
    <name evidence="8" type="primary">PLEKHA5</name>
</gene>
<feature type="compositionally biased region" description="Polar residues" evidence="5">
    <location>
        <begin position="1211"/>
        <end position="1231"/>
    </location>
</feature>
<feature type="compositionally biased region" description="Low complexity" evidence="5">
    <location>
        <begin position="1232"/>
        <end position="1251"/>
    </location>
</feature>
<comment type="subcellular location">
    <subcellularLocation>
        <location evidence="1">Cytoplasm</location>
    </subcellularLocation>
</comment>
<dbReference type="CDD" id="cd00201">
    <property type="entry name" value="WW"/>
    <property type="match status" value="1"/>
</dbReference>
<evidence type="ECO:0000256" key="2">
    <source>
        <dbReference type="ARBA" id="ARBA00022490"/>
    </source>
</evidence>
<reference evidence="8" key="2">
    <citation type="submission" date="2025-08" db="UniProtKB">
        <authorList>
            <consortium name="Ensembl"/>
        </authorList>
    </citation>
    <scope>IDENTIFICATION</scope>
    <source>
        <strain evidence="8">2N</strain>
    </source>
</reference>
<evidence type="ECO:0000259" key="7">
    <source>
        <dbReference type="PROSITE" id="PS50020"/>
    </source>
</evidence>
<dbReference type="EMBL" id="AAKN02031056">
    <property type="status" value="NOT_ANNOTATED_CDS"/>
    <property type="molecule type" value="Genomic_DNA"/>
</dbReference>
<reference evidence="9" key="1">
    <citation type="journal article" date="2011" name="Nature">
        <title>A high-resolution map of human evolutionary constraint using 29 mammals.</title>
        <authorList>
            <person name="Lindblad-Toh K."/>
            <person name="Garber M."/>
            <person name="Zuk O."/>
            <person name="Lin M.F."/>
            <person name="Parker B.J."/>
            <person name="Washietl S."/>
            <person name="Kheradpour P."/>
            <person name="Ernst J."/>
            <person name="Jordan G."/>
            <person name="Mauceli E."/>
            <person name="Ward L.D."/>
            <person name="Lowe C.B."/>
            <person name="Holloway A.K."/>
            <person name="Clamp M."/>
            <person name="Gnerre S."/>
            <person name="Alfoldi J."/>
            <person name="Beal K."/>
            <person name="Chang J."/>
            <person name="Clawson H."/>
            <person name="Cuff J."/>
            <person name="Di Palma F."/>
            <person name="Fitzgerald S."/>
            <person name="Flicek P."/>
            <person name="Guttman M."/>
            <person name="Hubisz M.J."/>
            <person name="Jaffe D.B."/>
            <person name="Jungreis I."/>
            <person name="Kent W.J."/>
            <person name="Kostka D."/>
            <person name="Lara M."/>
            <person name="Martins A.L."/>
            <person name="Massingham T."/>
            <person name="Moltke I."/>
            <person name="Raney B.J."/>
            <person name="Rasmussen M.D."/>
            <person name="Robinson J."/>
            <person name="Stark A."/>
            <person name="Vilella A.J."/>
            <person name="Wen J."/>
            <person name="Xie X."/>
            <person name="Zody M.C."/>
            <person name="Baldwin J."/>
            <person name="Bloom T."/>
            <person name="Chin C.W."/>
            <person name="Heiman D."/>
            <person name="Nicol R."/>
            <person name="Nusbaum C."/>
            <person name="Young S."/>
            <person name="Wilkinson J."/>
            <person name="Worley K.C."/>
            <person name="Kovar C.L."/>
            <person name="Muzny D.M."/>
            <person name="Gibbs R.A."/>
            <person name="Cree A."/>
            <person name="Dihn H.H."/>
            <person name="Fowler G."/>
            <person name="Jhangiani S."/>
            <person name="Joshi V."/>
            <person name="Lee S."/>
            <person name="Lewis L.R."/>
            <person name="Nazareth L.V."/>
            <person name="Okwuonu G."/>
            <person name="Santibanez J."/>
            <person name="Warren W.C."/>
            <person name="Mardis E.R."/>
            <person name="Weinstock G.M."/>
            <person name="Wilson R.K."/>
            <person name="Delehaunty K."/>
            <person name="Dooling D."/>
            <person name="Fronik C."/>
            <person name="Fulton L."/>
            <person name="Fulton B."/>
            <person name="Graves T."/>
            <person name="Minx P."/>
            <person name="Sodergren E."/>
            <person name="Birney E."/>
            <person name="Margulies E.H."/>
            <person name="Herrero J."/>
            <person name="Green E.D."/>
            <person name="Haussler D."/>
            <person name="Siepel A."/>
            <person name="Goldman N."/>
            <person name="Pollard K.S."/>
            <person name="Pedersen J.S."/>
            <person name="Lander E.S."/>
            <person name="Kellis M."/>
        </authorList>
    </citation>
    <scope>NUCLEOTIDE SEQUENCE [LARGE SCALE GENOMIC DNA]</scope>
    <source>
        <strain evidence="9">2N</strain>
    </source>
</reference>
<dbReference type="Gene3D" id="2.20.70.10">
    <property type="match status" value="2"/>
</dbReference>
<dbReference type="STRING" id="10141.ENSCPOP00000024828"/>
<dbReference type="PROSITE" id="PS50003">
    <property type="entry name" value="PH_DOMAIN"/>
    <property type="match status" value="1"/>
</dbReference>
<dbReference type="PANTHER" id="PTHR12752">
    <property type="entry name" value="PHOSPHOINOSITOL 3-PHOSPHATE-BINDING PROTEIN"/>
    <property type="match status" value="1"/>
</dbReference>
<feature type="compositionally biased region" description="Polar residues" evidence="5">
    <location>
        <begin position="1021"/>
        <end position="1030"/>
    </location>
</feature>
<dbReference type="InterPro" id="IPR011993">
    <property type="entry name" value="PH-like_dom_sf"/>
</dbReference>
<dbReference type="SUPFAM" id="SSF51045">
    <property type="entry name" value="WW domain"/>
    <property type="match status" value="2"/>
</dbReference>
<name>A0A286XH75_CAVPO</name>
<feature type="domain" description="WW" evidence="7">
    <location>
        <begin position="11"/>
        <end position="44"/>
    </location>
</feature>
<dbReference type="InterPro" id="IPR001849">
    <property type="entry name" value="PH_domain"/>
</dbReference>
<feature type="region of interest" description="Disordered" evidence="5">
    <location>
        <begin position="1149"/>
        <end position="1260"/>
    </location>
</feature>
<dbReference type="Proteomes" id="UP000005447">
    <property type="component" value="Unassembled WGS sequence"/>
</dbReference>
<evidence type="ECO:0000256" key="5">
    <source>
        <dbReference type="SAM" id="MobiDB-lite"/>
    </source>
</evidence>
<dbReference type="FunCoup" id="A0A286XH75">
    <property type="interactions" value="1407"/>
</dbReference>
<dbReference type="EMBL" id="AAKN02031053">
    <property type="status" value="NOT_ANNOTATED_CDS"/>
    <property type="molecule type" value="Genomic_DNA"/>
</dbReference>
<dbReference type="GeneTree" id="ENSGT00940000155728"/>
<dbReference type="GO" id="GO:0061458">
    <property type="term" value="P:reproductive system development"/>
    <property type="evidence" value="ECO:0007669"/>
    <property type="project" value="Ensembl"/>
</dbReference>
<dbReference type="SMART" id="SM00456">
    <property type="entry name" value="WW"/>
    <property type="match status" value="2"/>
</dbReference>
<dbReference type="OMA" id="NGAHTPD"/>
<dbReference type="FunFam" id="2.20.70.10:FF:000027">
    <property type="entry name" value="pleckstrin homology domain-containing family A member 5 isoform X1"/>
    <property type="match status" value="1"/>
</dbReference>
<evidence type="ECO:0000313" key="8">
    <source>
        <dbReference type="Ensembl" id="ENSCPOP00000024828.1"/>
    </source>
</evidence>
<keyword evidence="9" id="KW-1185">Reference proteome</keyword>
<dbReference type="EMBL" id="AAKN02031054">
    <property type="status" value="NOT_ANNOTATED_CDS"/>
    <property type="molecule type" value="Genomic_DNA"/>
</dbReference>
<dbReference type="GO" id="GO:0014069">
    <property type="term" value="C:postsynaptic density"/>
    <property type="evidence" value="ECO:0007669"/>
    <property type="project" value="Ensembl"/>
</dbReference>
<dbReference type="AlphaFoldDB" id="A0A286XH75"/>
<dbReference type="GO" id="GO:0080025">
    <property type="term" value="F:phosphatidylinositol-3,5-bisphosphate binding"/>
    <property type="evidence" value="ECO:0007669"/>
    <property type="project" value="Ensembl"/>
</dbReference>
<dbReference type="GO" id="GO:0010314">
    <property type="term" value="F:phosphatidylinositol-5-phosphate binding"/>
    <property type="evidence" value="ECO:0007669"/>
    <property type="project" value="Ensembl"/>
</dbReference>
<feature type="domain" description="PH" evidence="6">
    <location>
        <begin position="170"/>
        <end position="269"/>
    </location>
</feature>
<dbReference type="GO" id="GO:0032266">
    <property type="term" value="F:phosphatidylinositol-3-phosphate binding"/>
    <property type="evidence" value="ECO:0007669"/>
    <property type="project" value="Ensembl"/>
</dbReference>
<feature type="region of interest" description="Disordered" evidence="5">
    <location>
        <begin position="985"/>
        <end position="1030"/>
    </location>
</feature>
<feature type="compositionally biased region" description="Polar residues" evidence="5">
    <location>
        <begin position="1149"/>
        <end position="1160"/>
    </location>
</feature>
<feature type="domain" description="WW" evidence="7">
    <location>
        <begin position="57"/>
        <end position="90"/>
    </location>
</feature>
<proteinExistence type="predicted"/>
<evidence type="ECO:0000259" key="6">
    <source>
        <dbReference type="PROSITE" id="PS50003"/>
    </source>
</evidence>
<evidence type="ECO:0000256" key="3">
    <source>
        <dbReference type="ARBA" id="ARBA00022553"/>
    </source>
</evidence>
<feature type="compositionally biased region" description="Basic and acidic residues" evidence="5">
    <location>
        <begin position="1162"/>
        <end position="1176"/>
    </location>
</feature>
<dbReference type="Ensembl" id="ENSCPOT00000045199.1">
    <property type="protein sequence ID" value="ENSCPOP00000024828.1"/>
    <property type="gene ID" value="ENSCPOG00000035047.1"/>
</dbReference>
<dbReference type="Pfam" id="PF00169">
    <property type="entry name" value="PH"/>
    <property type="match status" value="1"/>
</dbReference>
<evidence type="ECO:0000313" key="9">
    <source>
        <dbReference type="Proteomes" id="UP000005447"/>
    </source>
</evidence>
<dbReference type="SMART" id="SM00233">
    <property type="entry name" value="PH"/>
    <property type="match status" value="1"/>
</dbReference>
<keyword evidence="3" id="KW-0597">Phosphoprotein</keyword>
<dbReference type="GO" id="GO:0005654">
    <property type="term" value="C:nucleoplasm"/>
    <property type="evidence" value="ECO:0007669"/>
    <property type="project" value="Ensembl"/>
</dbReference>
<dbReference type="GO" id="GO:0098978">
    <property type="term" value="C:glutamatergic synapse"/>
    <property type="evidence" value="ECO:0007669"/>
    <property type="project" value="Ensembl"/>
</dbReference>
<dbReference type="GO" id="GO:0070273">
    <property type="term" value="F:phosphatidylinositol-4-phosphate binding"/>
    <property type="evidence" value="ECO:0007669"/>
    <property type="project" value="Ensembl"/>
</dbReference>